<feature type="domain" description="RNase III" evidence="10">
    <location>
        <begin position="5"/>
        <end position="127"/>
    </location>
</feature>
<evidence type="ECO:0000256" key="1">
    <source>
        <dbReference type="ARBA" id="ARBA00000109"/>
    </source>
</evidence>
<keyword evidence="12" id="KW-1185">Reference proteome</keyword>
<dbReference type="PROSITE" id="PS50142">
    <property type="entry name" value="RNASE_3_2"/>
    <property type="match status" value="1"/>
</dbReference>
<dbReference type="InterPro" id="IPR014720">
    <property type="entry name" value="dsRBD_dom"/>
</dbReference>
<comment type="subcellular location">
    <subcellularLocation>
        <location evidence="8">Cytoplasm</location>
    </subcellularLocation>
</comment>
<dbReference type="InterPro" id="IPR011907">
    <property type="entry name" value="RNase_III"/>
</dbReference>
<evidence type="ECO:0000313" key="12">
    <source>
        <dbReference type="Proteomes" id="UP001501169"/>
    </source>
</evidence>
<proteinExistence type="inferred from homology"/>
<evidence type="ECO:0000313" key="11">
    <source>
        <dbReference type="EMBL" id="GAA0552557.1"/>
    </source>
</evidence>
<feature type="binding site" evidence="8">
    <location>
        <position position="113"/>
    </location>
    <ligand>
        <name>Mg(2+)</name>
        <dbReference type="ChEBI" id="CHEBI:18420"/>
    </ligand>
</feature>
<comment type="cofactor">
    <cofactor evidence="8">
        <name>Mg(2+)</name>
        <dbReference type="ChEBI" id="CHEBI:18420"/>
    </cofactor>
</comment>
<evidence type="ECO:0000256" key="4">
    <source>
        <dbReference type="ARBA" id="ARBA00022722"/>
    </source>
</evidence>
<dbReference type="SUPFAM" id="SSF54768">
    <property type="entry name" value="dsRNA-binding domain-like"/>
    <property type="match status" value="1"/>
</dbReference>
<reference evidence="11 12" key="1">
    <citation type="journal article" date="2019" name="Int. J. Syst. Evol. Microbiol.">
        <title>The Global Catalogue of Microorganisms (GCM) 10K type strain sequencing project: providing services to taxonomists for standard genome sequencing and annotation.</title>
        <authorList>
            <consortium name="The Broad Institute Genomics Platform"/>
            <consortium name="The Broad Institute Genome Sequencing Center for Infectious Disease"/>
            <person name="Wu L."/>
            <person name="Ma J."/>
        </authorList>
    </citation>
    <scope>NUCLEOTIDE SEQUENCE [LARGE SCALE GENOMIC DNA]</scope>
    <source>
        <strain evidence="11 12">JCM 14331</strain>
    </source>
</reference>
<comment type="similarity">
    <text evidence="2">Belongs to the ribonuclease III family.</text>
</comment>
<dbReference type="NCBIfam" id="TIGR02191">
    <property type="entry name" value="RNaseIII"/>
    <property type="match status" value="1"/>
</dbReference>
<keyword evidence="8" id="KW-0963">Cytoplasm</keyword>
<dbReference type="EC" id="3.1.26.3" evidence="8"/>
<keyword evidence="8" id="KW-0698">rRNA processing</keyword>
<dbReference type="Pfam" id="PF00035">
    <property type="entry name" value="dsrm"/>
    <property type="match status" value="1"/>
</dbReference>
<keyword evidence="6 8" id="KW-0378">Hydrolase</keyword>
<evidence type="ECO:0000256" key="7">
    <source>
        <dbReference type="ARBA" id="ARBA00022884"/>
    </source>
</evidence>
<dbReference type="PROSITE" id="PS50137">
    <property type="entry name" value="DS_RBD"/>
    <property type="match status" value="1"/>
</dbReference>
<dbReference type="Gene3D" id="1.10.1520.10">
    <property type="entry name" value="Ribonuclease III domain"/>
    <property type="match status" value="1"/>
</dbReference>
<feature type="binding site" evidence="8">
    <location>
        <position position="40"/>
    </location>
    <ligand>
        <name>Mg(2+)</name>
        <dbReference type="ChEBI" id="CHEBI:18420"/>
    </ligand>
</feature>
<keyword evidence="8" id="KW-0819">tRNA processing</keyword>
<dbReference type="Pfam" id="PF14622">
    <property type="entry name" value="Ribonucleas_3_3"/>
    <property type="match status" value="1"/>
</dbReference>
<feature type="domain" description="DRBM" evidence="9">
    <location>
        <begin position="153"/>
        <end position="222"/>
    </location>
</feature>
<dbReference type="PROSITE" id="PS00517">
    <property type="entry name" value="RNASE_3_1"/>
    <property type="match status" value="1"/>
</dbReference>
<accession>A0ABN1DUJ9</accession>
<evidence type="ECO:0000256" key="6">
    <source>
        <dbReference type="ARBA" id="ARBA00022801"/>
    </source>
</evidence>
<dbReference type="CDD" id="cd00593">
    <property type="entry name" value="RIBOc"/>
    <property type="match status" value="1"/>
</dbReference>
<keyword evidence="3 8" id="KW-0507">mRNA processing</keyword>
<dbReference type="PANTHER" id="PTHR11207">
    <property type="entry name" value="RIBONUCLEASE III"/>
    <property type="match status" value="1"/>
</dbReference>
<keyword evidence="7 8" id="KW-0694">RNA-binding</keyword>
<comment type="function">
    <text evidence="8">Digests double-stranded RNA. Involved in the processing of primary rRNA transcript to yield the immediate precursors to the large and small rRNAs (23S and 16S). Processes some mRNAs, and tRNAs when they are encoded in the rRNA operon. Processes pre-crRNA and tracrRNA of type II CRISPR loci if present in the organism.</text>
</comment>
<keyword evidence="8" id="KW-0699">rRNA-binding</keyword>
<gene>
    <name evidence="8 11" type="primary">rnc</name>
    <name evidence="11" type="ORF">GCM10009098_20330</name>
</gene>
<keyword evidence="4 8" id="KW-0540">Nuclease</keyword>
<evidence type="ECO:0000256" key="5">
    <source>
        <dbReference type="ARBA" id="ARBA00022759"/>
    </source>
</evidence>
<feature type="active site" evidence="8">
    <location>
        <position position="44"/>
    </location>
</feature>
<feature type="binding site" evidence="8">
    <location>
        <position position="116"/>
    </location>
    <ligand>
        <name>Mg(2+)</name>
        <dbReference type="ChEBI" id="CHEBI:18420"/>
    </ligand>
</feature>
<dbReference type="CDD" id="cd10845">
    <property type="entry name" value="DSRM_RNAse_III_family"/>
    <property type="match status" value="1"/>
</dbReference>
<dbReference type="PANTHER" id="PTHR11207:SF0">
    <property type="entry name" value="RIBONUCLEASE 3"/>
    <property type="match status" value="1"/>
</dbReference>
<evidence type="ECO:0000256" key="2">
    <source>
        <dbReference type="ARBA" id="ARBA00010183"/>
    </source>
</evidence>
<comment type="subunit">
    <text evidence="8">Homodimer.</text>
</comment>
<keyword evidence="5 8" id="KW-0255">Endonuclease</keyword>
<feature type="active site" evidence="8">
    <location>
        <position position="116"/>
    </location>
</feature>
<dbReference type="HAMAP" id="MF_00104">
    <property type="entry name" value="RNase_III"/>
    <property type="match status" value="1"/>
</dbReference>
<dbReference type="InterPro" id="IPR000999">
    <property type="entry name" value="RNase_III_dom"/>
</dbReference>
<dbReference type="SMART" id="SM00358">
    <property type="entry name" value="DSRM"/>
    <property type="match status" value="1"/>
</dbReference>
<evidence type="ECO:0000256" key="8">
    <source>
        <dbReference type="HAMAP-Rule" id="MF_00104"/>
    </source>
</evidence>
<keyword evidence="8" id="KW-0479">Metal-binding</keyword>
<dbReference type="RefSeq" id="WP_226767164.1">
    <property type="nucleotide sequence ID" value="NZ_BAAAEO010000003.1"/>
</dbReference>
<sequence length="225" mass="24975">MQKSLSPLIARLGYQFQQPALLEQALTHRSCKGQHNERLEYLGDAVLSLVIAETLFANFPKAREGDLTRMRAALVKGVTLAEIAQELRLSEYLRLGPGELKSGGFRRESILADAVEAILGAIYLDAGMEACKERILFWFGSRIETITPGEQKDSKTLLQEYLQGLRLALPVYDVIATEGEAHQQTFTVRCTIAGMAPFTASGSSRRKAEQDAAHMALEKIKHDRK</sequence>
<dbReference type="Proteomes" id="UP001501169">
    <property type="component" value="Unassembled WGS sequence"/>
</dbReference>
<evidence type="ECO:0000256" key="3">
    <source>
        <dbReference type="ARBA" id="ARBA00022664"/>
    </source>
</evidence>
<dbReference type="SUPFAM" id="SSF69065">
    <property type="entry name" value="RNase III domain-like"/>
    <property type="match status" value="1"/>
</dbReference>
<dbReference type="InterPro" id="IPR036389">
    <property type="entry name" value="RNase_III_sf"/>
</dbReference>
<comment type="catalytic activity">
    <reaction evidence="1 8">
        <text>Endonucleolytic cleavage to 5'-phosphomonoester.</text>
        <dbReference type="EC" id="3.1.26.3"/>
    </reaction>
</comment>
<evidence type="ECO:0000259" key="9">
    <source>
        <dbReference type="PROSITE" id="PS50137"/>
    </source>
</evidence>
<dbReference type="EMBL" id="BAAAEO010000003">
    <property type="protein sequence ID" value="GAA0552557.1"/>
    <property type="molecule type" value="Genomic_DNA"/>
</dbReference>
<organism evidence="11 12">
    <name type="scientific">Rheinheimera aquimaris</name>
    <dbReference type="NCBI Taxonomy" id="412437"/>
    <lineage>
        <taxon>Bacteria</taxon>
        <taxon>Pseudomonadati</taxon>
        <taxon>Pseudomonadota</taxon>
        <taxon>Gammaproteobacteria</taxon>
        <taxon>Chromatiales</taxon>
        <taxon>Chromatiaceae</taxon>
        <taxon>Rheinheimera</taxon>
    </lineage>
</organism>
<comment type="caution">
    <text evidence="11">The sequence shown here is derived from an EMBL/GenBank/DDBJ whole genome shotgun (WGS) entry which is preliminary data.</text>
</comment>
<dbReference type="Gene3D" id="3.30.160.20">
    <property type="match status" value="1"/>
</dbReference>
<evidence type="ECO:0000259" key="10">
    <source>
        <dbReference type="PROSITE" id="PS50142"/>
    </source>
</evidence>
<protein>
    <recommendedName>
        <fullName evidence="8">Ribonuclease 3</fullName>
        <ecNumber evidence="8">3.1.26.3</ecNumber>
    </recommendedName>
    <alternativeName>
        <fullName evidence="8">Ribonuclease III</fullName>
        <shortName evidence="8">RNase III</shortName>
    </alternativeName>
</protein>
<keyword evidence="8" id="KW-0460">Magnesium</keyword>
<dbReference type="SMART" id="SM00535">
    <property type="entry name" value="RIBOc"/>
    <property type="match status" value="1"/>
</dbReference>
<name>A0ABN1DUJ9_9GAMM</name>